<dbReference type="Proteomes" id="UP000189370">
    <property type="component" value="Unassembled WGS sequence"/>
</dbReference>
<evidence type="ECO:0000256" key="1">
    <source>
        <dbReference type="SAM" id="MobiDB-lite"/>
    </source>
</evidence>
<name>A0A1S8B1F2_9EURY</name>
<sequence>MGDEFVDADEDDGQRDERALERDASSPSATIKIVAQAGARTASIASILPAVTATATTPLVTSRSWSTTNVGAAVVTSSPGAMVW</sequence>
<keyword evidence="3" id="KW-1185">Reference proteome</keyword>
<proteinExistence type="predicted"/>
<protein>
    <submittedName>
        <fullName evidence="2">Uncharacterized protein</fullName>
    </submittedName>
</protein>
<comment type="caution">
    <text evidence="2">The sequence shown here is derived from an EMBL/GenBank/DDBJ whole genome shotgun (WGS) entry which is preliminary data.</text>
</comment>
<gene>
    <name evidence="2" type="ORF">A6E15_16340</name>
</gene>
<accession>A0A1S8B1F2</accession>
<organism evidence="2 3">
    <name type="scientific">Natrinema saccharevitans</name>
    <dbReference type="NCBI Taxonomy" id="301967"/>
    <lineage>
        <taxon>Archaea</taxon>
        <taxon>Methanobacteriati</taxon>
        <taxon>Methanobacteriota</taxon>
        <taxon>Stenosarchaea group</taxon>
        <taxon>Halobacteria</taxon>
        <taxon>Halobacteriales</taxon>
        <taxon>Natrialbaceae</taxon>
        <taxon>Natrinema</taxon>
    </lineage>
</organism>
<feature type="compositionally biased region" description="Basic and acidic residues" evidence="1">
    <location>
        <begin position="15"/>
        <end position="24"/>
    </location>
</feature>
<dbReference type="AlphaFoldDB" id="A0A1S8B1F2"/>
<feature type="region of interest" description="Disordered" evidence="1">
    <location>
        <begin position="1"/>
        <end position="27"/>
    </location>
</feature>
<evidence type="ECO:0000313" key="3">
    <source>
        <dbReference type="Proteomes" id="UP000189370"/>
    </source>
</evidence>
<reference evidence="3" key="1">
    <citation type="submission" date="2016-04" db="EMBL/GenBank/DDBJ databases">
        <authorList>
            <person name="Chen S.-C."/>
            <person name="Lai M.-C."/>
        </authorList>
    </citation>
    <scope>NUCLEOTIDE SEQUENCE [LARGE SCALE GENOMIC DNA]</scope>
    <source>
        <strain evidence="3">AB14</strain>
    </source>
</reference>
<feature type="compositionally biased region" description="Acidic residues" evidence="1">
    <location>
        <begin position="1"/>
        <end position="14"/>
    </location>
</feature>
<evidence type="ECO:0000313" key="2">
    <source>
        <dbReference type="EMBL" id="OLZ42434.1"/>
    </source>
</evidence>
<dbReference type="EMBL" id="LWLN01000001">
    <property type="protein sequence ID" value="OLZ42434.1"/>
    <property type="molecule type" value="Genomic_DNA"/>
</dbReference>